<sequence length="142" mass="16250">MLPFLARLVAYEAFRDYKIIYELLTIKPPEGEMWVVQWKEHHLETPFFRSQPSEDIGTADAFSHRLPSLGLRAGYPTPPRHHDILAEGLHLMNQFESEATPVVYAGHTDPNTLATHYLLRNGADGQAAYHGQERRILVLDLF</sequence>
<dbReference type="GeneID" id="87911328"/>
<comment type="caution">
    <text evidence="1">The sequence shown here is derived from an EMBL/GenBank/DDBJ whole genome shotgun (WGS) entry which is preliminary data.</text>
</comment>
<proteinExistence type="predicted"/>
<reference evidence="1 2" key="1">
    <citation type="journal article" date="2023" name="bioRxiv">
        <title>High-quality genome assemblies of four members of thePodospora anserinaspecies complex.</title>
        <authorList>
            <person name="Ament-Velasquez S.L."/>
            <person name="Vogan A.A."/>
            <person name="Wallerman O."/>
            <person name="Hartmann F."/>
            <person name="Gautier V."/>
            <person name="Silar P."/>
            <person name="Giraud T."/>
            <person name="Johannesson H."/>
        </authorList>
    </citation>
    <scope>NUCLEOTIDE SEQUENCE [LARGE SCALE GENOMIC DNA]</scope>
    <source>
        <strain evidence="1 2">CBS 415.72m</strain>
    </source>
</reference>
<evidence type="ECO:0000313" key="2">
    <source>
        <dbReference type="Proteomes" id="UP001323405"/>
    </source>
</evidence>
<dbReference type="Proteomes" id="UP001323405">
    <property type="component" value="Unassembled WGS sequence"/>
</dbReference>
<protein>
    <submittedName>
        <fullName evidence="1">Uncharacterized protein</fullName>
    </submittedName>
</protein>
<dbReference type="RefSeq" id="XP_062742775.1">
    <property type="nucleotide sequence ID" value="XM_062891421.1"/>
</dbReference>
<organism evidence="1 2">
    <name type="scientific">Podospora pseudocomata</name>
    <dbReference type="NCBI Taxonomy" id="2093779"/>
    <lineage>
        <taxon>Eukaryota</taxon>
        <taxon>Fungi</taxon>
        <taxon>Dikarya</taxon>
        <taxon>Ascomycota</taxon>
        <taxon>Pezizomycotina</taxon>
        <taxon>Sordariomycetes</taxon>
        <taxon>Sordariomycetidae</taxon>
        <taxon>Sordariales</taxon>
        <taxon>Podosporaceae</taxon>
        <taxon>Podospora</taxon>
    </lineage>
</organism>
<evidence type="ECO:0000313" key="1">
    <source>
        <dbReference type="EMBL" id="KAK4653800.1"/>
    </source>
</evidence>
<keyword evidence="2" id="KW-1185">Reference proteome</keyword>
<accession>A0ABR0GDG7</accession>
<dbReference type="EMBL" id="JAFFHA010000007">
    <property type="protein sequence ID" value="KAK4653800.1"/>
    <property type="molecule type" value="Genomic_DNA"/>
</dbReference>
<name>A0ABR0GDG7_9PEZI</name>
<gene>
    <name evidence="1" type="ORF">QC762_510116</name>
</gene>